<dbReference type="Proteomes" id="UP000006743">
    <property type="component" value="Chromosome"/>
</dbReference>
<dbReference type="EMBL" id="CP001321">
    <property type="protein sequence ID" value="ACL33220.1"/>
    <property type="molecule type" value="Genomic_DNA"/>
</dbReference>
<organism evidence="1 2">
    <name type="scientific">Glaesserella parasuis serovar 5 (strain SH0165)</name>
    <name type="common">Haemophilus parasuis</name>
    <dbReference type="NCBI Taxonomy" id="557723"/>
    <lineage>
        <taxon>Bacteria</taxon>
        <taxon>Pseudomonadati</taxon>
        <taxon>Pseudomonadota</taxon>
        <taxon>Gammaproteobacteria</taxon>
        <taxon>Pasteurellales</taxon>
        <taxon>Pasteurellaceae</taxon>
        <taxon>Glaesserella</taxon>
    </lineage>
</organism>
<dbReference type="HOGENOM" id="CLU_3118415_0_0_6"/>
<evidence type="ECO:0000313" key="2">
    <source>
        <dbReference type="Proteomes" id="UP000006743"/>
    </source>
</evidence>
<dbReference type="RefSeq" id="WP_015939880.1">
    <property type="nucleotide sequence ID" value="NC_011852.1"/>
</dbReference>
<name>B8F7B8_GLAP5</name>
<dbReference type="AlphaFoldDB" id="B8F7B8"/>
<accession>B8F7B8</accession>
<dbReference type="GeneID" id="66619827"/>
<dbReference type="KEGG" id="hap:HAPS_1677"/>
<keyword evidence="2" id="KW-1185">Reference proteome</keyword>
<proteinExistence type="predicted"/>
<dbReference type="STRING" id="557723.HAPS_1677"/>
<evidence type="ECO:0000313" key="1">
    <source>
        <dbReference type="EMBL" id="ACL33220.1"/>
    </source>
</evidence>
<sequence length="50" mass="5788">MSCIIGFFAVMNNLFTSTHLQAVRARSHTMHFNLHLAENLAKVRYNLVRI</sequence>
<protein>
    <submittedName>
        <fullName evidence="1">Uncharacterized protein</fullName>
    </submittedName>
</protein>
<reference evidence="1 2" key="1">
    <citation type="journal article" date="2009" name="J. Bacteriol.">
        <title>Complete genome sequence of Haemophilus parasuis SH0165.</title>
        <authorList>
            <person name="Yue M."/>
            <person name="Yang F."/>
            <person name="Yang J."/>
            <person name="Bei W."/>
            <person name="Cai X."/>
            <person name="Chen L."/>
            <person name="Dong J."/>
            <person name="Zhou R."/>
            <person name="Jin M."/>
            <person name="Jin Q."/>
            <person name="Chen H."/>
        </authorList>
    </citation>
    <scope>NUCLEOTIDE SEQUENCE [LARGE SCALE GENOMIC DNA]</scope>
    <source>
        <strain evidence="1 2">SH0165</strain>
    </source>
</reference>
<gene>
    <name evidence="1" type="ordered locus">HAPS_1677</name>
</gene>